<reference evidence="2" key="2">
    <citation type="submission" date="2022-06" db="UniProtKB">
        <authorList>
            <consortium name="EnsemblMetazoa"/>
        </authorList>
    </citation>
    <scope>IDENTIFICATION</scope>
</reference>
<protein>
    <recommendedName>
        <fullName evidence="4">Phospholipase A(2)</fullName>
    </recommendedName>
</protein>
<dbReference type="GO" id="GO:0004623">
    <property type="term" value="F:phospholipase A2 activity"/>
    <property type="evidence" value="ECO:0007669"/>
    <property type="project" value="InterPro"/>
</dbReference>
<sequence length="172" mass="19433">MLLFAGLIIVYGVSTSSAQSGLELLDPQISEKTTPKFPIENELKLTLAGRDDKNVSGNRFGFDIESVRKRFSISKWECGVNNITRLITESKIQRHCPEMKLEINQCCIEHDVCYIMQYGRKFCDDAFCACLDVATKSNRICHRREATGFCELAQKFGETAYIKAGMLVILSF</sequence>
<accession>A0A8R1TMR7</accession>
<dbReference type="GO" id="GO:0006644">
    <property type="term" value="P:phospholipid metabolic process"/>
    <property type="evidence" value="ECO:0007669"/>
    <property type="project" value="InterPro"/>
</dbReference>
<dbReference type="EnsemblMetazoa" id="OVOC1317.1">
    <property type="protein sequence ID" value="OVOC1317.1"/>
    <property type="gene ID" value="WBGene00238126"/>
</dbReference>
<organism evidence="2 3">
    <name type="scientific">Onchocerca volvulus</name>
    <dbReference type="NCBI Taxonomy" id="6282"/>
    <lineage>
        <taxon>Eukaryota</taxon>
        <taxon>Metazoa</taxon>
        <taxon>Ecdysozoa</taxon>
        <taxon>Nematoda</taxon>
        <taxon>Chromadorea</taxon>
        <taxon>Rhabditida</taxon>
        <taxon>Spirurina</taxon>
        <taxon>Spiruromorpha</taxon>
        <taxon>Filarioidea</taxon>
        <taxon>Onchocercidae</taxon>
        <taxon>Onchocerca</taxon>
    </lineage>
</organism>
<keyword evidence="3" id="KW-1185">Reference proteome</keyword>
<dbReference type="Proteomes" id="UP000024404">
    <property type="component" value="Unassembled WGS sequence"/>
</dbReference>
<keyword evidence="1" id="KW-0732">Signal</keyword>
<evidence type="ECO:0000313" key="3">
    <source>
        <dbReference type="Proteomes" id="UP000024404"/>
    </source>
</evidence>
<evidence type="ECO:0000256" key="1">
    <source>
        <dbReference type="SAM" id="SignalP"/>
    </source>
</evidence>
<reference evidence="3" key="1">
    <citation type="submission" date="2013-10" db="EMBL/GenBank/DDBJ databases">
        <title>Genome sequencing of Onchocerca volvulus.</title>
        <authorList>
            <person name="Cotton J."/>
            <person name="Tsai J."/>
            <person name="Stanley E."/>
            <person name="Tracey A."/>
            <person name="Holroyd N."/>
            <person name="Lustigman S."/>
            <person name="Berriman M."/>
        </authorList>
    </citation>
    <scope>NUCLEOTIDE SEQUENCE</scope>
</reference>
<evidence type="ECO:0000313" key="2">
    <source>
        <dbReference type="EnsemblMetazoa" id="OVOC1317.1"/>
    </source>
</evidence>
<dbReference type="GO" id="GO:0050482">
    <property type="term" value="P:arachidonate secretion"/>
    <property type="evidence" value="ECO:0007669"/>
    <property type="project" value="InterPro"/>
</dbReference>
<evidence type="ECO:0008006" key="4">
    <source>
        <dbReference type="Google" id="ProtNLM"/>
    </source>
</evidence>
<dbReference type="SUPFAM" id="SSF48619">
    <property type="entry name" value="Phospholipase A2, PLA2"/>
    <property type="match status" value="1"/>
</dbReference>
<feature type="signal peptide" evidence="1">
    <location>
        <begin position="1"/>
        <end position="18"/>
    </location>
</feature>
<name>A0A8R1TMR7_ONCVO</name>
<dbReference type="InterPro" id="IPR036444">
    <property type="entry name" value="PLipase_A2_dom_sf"/>
</dbReference>
<feature type="chain" id="PRO_5035887592" description="Phospholipase A(2)" evidence="1">
    <location>
        <begin position="19"/>
        <end position="172"/>
    </location>
</feature>
<dbReference type="AlphaFoldDB" id="A0A8R1TMR7"/>
<dbReference type="EMBL" id="CMVM020000036">
    <property type="status" value="NOT_ANNOTATED_CDS"/>
    <property type="molecule type" value="Genomic_DNA"/>
</dbReference>
<dbReference type="PANTHER" id="PTHR34228">
    <property type="entry name" value="PROTEIN CBG09474-RELATED"/>
    <property type="match status" value="1"/>
</dbReference>
<dbReference type="InterPro" id="IPR053322">
    <property type="entry name" value="PLA2-like"/>
</dbReference>
<proteinExistence type="predicted"/>